<dbReference type="InterPro" id="IPR044974">
    <property type="entry name" value="Disease_R_plants"/>
</dbReference>
<organism evidence="12 13">
    <name type="scientific">Solanum stoloniferum</name>
    <dbReference type="NCBI Taxonomy" id="62892"/>
    <lineage>
        <taxon>Eukaryota</taxon>
        <taxon>Viridiplantae</taxon>
        <taxon>Streptophyta</taxon>
        <taxon>Embryophyta</taxon>
        <taxon>Tracheophyta</taxon>
        <taxon>Spermatophyta</taxon>
        <taxon>Magnoliopsida</taxon>
        <taxon>eudicotyledons</taxon>
        <taxon>Gunneridae</taxon>
        <taxon>Pentapetalae</taxon>
        <taxon>asterids</taxon>
        <taxon>lamiids</taxon>
        <taxon>Solanales</taxon>
        <taxon>Solanaceae</taxon>
        <taxon>Solanoideae</taxon>
        <taxon>Solaneae</taxon>
        <taxon>Solanum</taxon>
    </lineage>
</organism>
<dbReference type="Gene3D" id="3.40.50.300">
    <property type="entry name" value="P-loop containing nucleotide triphosphate hydrolases"/>
    <property type="match status" value="1"/>
</dbReference>
<dbReference type="InterPro" id="IPR058192">
    <property type="entry name" value="WHD_ROQ1-like"/>
</dbReference>
<dbReference type="SMART" id="SM00255">
    <property type="entry name" value="TIR"/>
    <property type="match status" value="1"/>
</dbReference>
<dbReference type="InterPro" id="IPR042197">
    <property type="entry name" value="Apaf_helical"/>
</dbReference>
<dbReference type="FunFam" id="3.40.50.10140:FF:000007">
    <property type="entry name" value="Disease resistance protein (TIR-NBS-LRR class)"/>
    <property type="match status" value="1"/>
</dbReference>
<dbReference type="Pfam" id="PF00560">
    <property type="entry name" value="LRR_1"/>
    <property type="match status" value="3"/>
</dbReference>
<evidence type="ECO:0000256" key="8">
    <source>
        <dbReference type="ARBA" id="ARBA00023054"/>
    </source>
</evidence>
<evidence type="ECO:0000256" key="4">
    <source>
        <dbReference type="ARBA" id="ARBA00022737"/>
    </source>
</evidence>
<dbReference type="GO" id="GO:0006952">
    <property type="term" value="P:defense response"/>
    <property type="evidence" value="ECO:0007669"/>
    <property type="project" value="UniProtKB-KW"/>
</dbReference>
<dbReference type="Pfam" id="PF13855">
    <property type="entry name" value="LRR_8"/>
    <property type="match status" value="1"/>
</dbReference>
<evidence type="ECO:0000256" key="2">
    <source>
        <dbReference type="ARBA" id="ARBA00011982"/>
    </source>
</evidence>
<dbReference type="Proteomes" id="UP001627284">
    <property type="component" value="Unassembled WGS sequence"/>
</dbReference>
<comment type="catalytic activity">
    <reaction evidence="10">
        <text>NAD(+) + H2O = ADP-D-ribose + nicotinamide + H(+)</text>
        <dbReference type="Rhea" id="RHEA:16301"/>
        <dbReference type="ChEBI" id="CHEBI:15377"/>
        <dbReference type="ChEBI" id="CHEBI:15378"/>
        <dbReference type="ChEBI" id="CHEBI:17154"/>
        <dbReference type="ChEBI" id="CHEBI:57540"/>
        <dbReference type="ChEBI" id="CHEBI:57967"/>
        <dbReference type="EC" id="3.2.2.6"/>
    </reaction>
    <physiologicalReaction direction="left-to-right" evidence="10">
        <dbReference type="Rhea" id="RHEA:16302"/>
    </physiologicalReaction>
</comment>
<evidence type="ECO:0000256" key="7">
    <source>
        <dbReference type="ARBA" id="ARBA00023027"/>
    </source>
</evidence>
<reference evidence="12 13" key="1">
    <citation type="submission" date="2024-05" db="EMBL/GenBank/DDBJ databases">
        <title>De novo assembly of an allotetraploid wild potato.</title>
        <authorList>
            <person name="Hosaka A.J."/>
        </authorList>
    </citation>
    <scope>NUCLEOTIDE SEQUENCE [LARGE SCALE GENOMIC DNA]</scope>
    <source>
        <tissue evidence="12">Young leaves</tissue>
    </source>
</reference>
<gene>
    <name evidence="12" type="ORF">AABB24_019345</name>
</gene>
<dbReference type="GO" id="GO:0061809">
    <property type="term" value="F:NAD+ nucleosidase activity, cyclic ADP-ribose generating"/>
    <property type="evidence" value="ECO:0007669"/>
    <property type="project" value="UniProtKB-EC"/>
</dbReference>
<dbReference type="GO" id="GO:0016020">
    <property type="term" value="C:membrane"/>
    <property type="evidence" value="ECO:0007669"/>
    <property type="project" value="UniProtKB-SubCell"/>
</dbReference>
<dbReference type="Gene3D" id="3.40.50.10140">
    <property type="entry name" value="Toll/interleukin-1 receptor homology (TIR) domain"/>
    <property type="match status" value="1"/>
</dbReference>
<name>A0ABD2TFR9_9SOLN</name>
<evidence type="ECO:0000256" key="3">
    <source>
        <dbReference type="ARBA" id="ARBA00022614"/>
    </source>
</evidence>
<dbReference type="EC" id="3.2.2.6" evidence="2"/>
<sequence length="1375" mass="157023">MALTILVLLTTLFFMFFFSIYIRHFAGSDDDRRRRNPSLSSSSSSAHRQLIESMASSSSASNSQYCTRRKYDVFLSFRGDTRNNFTSHLHNCLTIRGIFTFLDDERLEDGDSISEELMKAIEESQVAVIVFSKNYATSSWCLNELVKIMECKEKENGHMTVIPIFYYVDPSDVRYQKESFAEAFTKHESRYKDDEGMQKVKRWRTALTAAADLKGHDIHDGINQSKKIDKIVDDISSKLGKSDRSLSDLQDVVGIHAHLEKLEPLLQMEINNVRIVGIWGTGGIGKTTIAKAIFDTLSHQFEAACFLWNIRENAKKNQLHSLQNTLLSELLRKKDNYVTNENDGKHTIENRLSSMKVLIVLDDIDHGDHLEYLAGDVDWFGNGSRVIVTTRDKKLIEKYAEIYEVQTLPNDEALQLFNQHAFRKEVPDECFNKFSLEVVNHANGLPLALKVWGSLLHKKGVDEWKKIVDQIKKNYYLGTVEKLRISYDGLEPIEQKIFLDIACFFRGHERKEVMKIFDRCDFDEAEYRLNVLIDKSLVFISKYERIEMHDLIEDMGKYIVKMQTDSGRIMNVEDFEDVMMGNMGAMAVDAIWFTYSDKLRFSEDAMKNMQRLRILRIFPEDISYRVFIIPNSNCQDGSIEYLSNNLRWFALIDYPWKLLPENFNPRRLVHLDLRWSSLHYLWNETKLSQFPSLQRIDLSFSLSLKRTPDFKEMPNLEYLNLEYCTSLEEVHPSLKYCKKLIYLNLNACKSLERFPYVNVESLESLNLTFCSSLKKFPEIHGIMKHGTAIKIMMSHSGIRELPLSFFDQQPHLIELNLNSMVNVVSLPNNIFKSKGLVKLDVSWCSKLEVLPEEIGDLVNLEELNASYTLISRPPSSIVRLNKLKSLNFQKEESKHTVTFVLPQVSEGLRSLKSLDLSYCNLIDEGLPEDIGSLSSLKCLDLSENNFEHLPQSISKLGALKYLDLSDCMKLTHLPEDIGSLSSLKHLNLSGNNFEHLPQSISKLGALQYLILSDCKKLTHLPEDIGSLSSLKHLKLSGNNFEHLPQSISKLGALEYLNLSDCKRLTQLPEDIGCLSSLKELHLSGNNFEHLPQRISKLGALLSLYLSDCKRLTQLPEDIGILSSLKVLHLSGNNFEHLPQSISKLGALEFLDLSYCKRLTQLPEDIGCLSSLDGLYLKGNNFEHLPPSISDLGALKYLVLSDWKRLTQLPEIPQQLARIDADWSNDLICNSLFQNMSSLQHDICSSDSLSLRVFRSLVEDIPSWFNYQGMGTSVSVALPENWYVLDKFLGFVVCYSGNVIDYITAHLIPLSCDDGMSSMTQEFALSNNSEYFHDFDFINFLLVPLGGLWDASKANGKTPNDYGSMGALSLMILEKL</sequence>
<dbReference type="EMBL" id="JBJKTR010000011">
    <property type="protein sequence ID" value="KAL3355214.1"/>
    <property type="molecule type" value="Genomic_DNA"/>
</dbReference>
<protein>
    <recommendedName>
        <fullName evidence="2">ADP-ribosyl cyclase/cyclic ADP-ribose hydrolase</fullName>
        <ecNumber evidence="2">3.2.2.6</ecNumber>
    </recommendedName>
</protein>
<dbReference type="SUPFAM" id="SSF52058">
    <property type="entry name" value="L domain-like"/>
    <property type="match status" value="2"/>
</dbReference>
<dbReference type="Pfam" id="PF23282">
    <property type="entry name" value="WHD_ROQ1"/>
    <property type="match status" value="1"/>
</dbReference>
<dbReference type="GO" id="GO:0051707">
    <property type="term" value="P:response to other organism"/>
    <property type="evidence" value="ECO:0007669"/>
    <property type="project" value="UniProtKB-ARBA"/>
</dbReference>
<dbReference type="Pfam" id="PF20160">
    <property type="entry name" value="C-JID"/>
    <property type="match status" value="1"/>
</dbReference>
<dbReference type="InterPro" id="IPR032675">
    <property type="entry name" value="LRR_dom_sf"/>
</dbReference>
<dbReference type="InterPro" id="IPR045344">
    <property type="entry name" value="C-JID"/>
</dbReference>
<dbReference type="GO" id="GO:0005524">
    <property type="term" value="F:ATP binding"/>
    <property type="evidence" value="ECO:0007669"/>
    <property type="project" value="UniProtKB-KW"/>
</dbReference>
<evidence type="ECO:0000313" key="12">
    <source>
        <dbReference type="EMBL" id="KAL3355214.1"/>
    </source>
</evidence>
<dbReference type="InterPro" id="IPR035897">
    <property type="entry name" value="Toll_tir_struct_dom_sf"/>
</dbReference>
<dbReference type="InterPro" id="IPR027417">
    <property type="entry name" value="P-loop_NTPase"/>
</dbReference>
<dbReference type="PROSITE" id="PS50104">
    <property type="entry name" value="TIR"/>
    <property type="match status" value="1"/>
</dbReference>
<proteinExistence type="predicted"/>
<dbReference type="SUPFAM" id="SSF52540">
    <property type="entry name" value="P-loop containing nucleoside triphosphate hydrolases"/>
    <property type="match status" value="1"/>
</dbReference>
<keyword evidence="3" id="KW-0433">Leucine-rich repeat</keyword>
<comment type="subcellular location">
    <subcellularLocation>
        <location evidence="1">Membrane</location>
        <topology evidence="1">Peripheral membrane protein</topology>
    </subcellularLocation>
</comment>
<evidence type="ECO:0000313" key="13">
    <source>
        <dbReference type="Proteomes" id="UP001627284"/>
    </source>
</evidence>
<evidence type="ECO:0000256" key="10">
    <source>
        <dbReference type="ARBA" id="ARBA00047304"/>
    </source>
</evidence>
<dbReference type="PRINTS" id="PR00364">
    <property type="entry name" value="DISEASERSIST"/>
</dbReference>
<keyword evidence="4" id="KW-0677">Repeat</keyword>
<dbReference type="InterPro" id="IPR000157">
    <property type="entry name" value="TIR_dom"/>
</dbReference>
<evidence type="ECO:0000256" key="6">
    <source>
        <dbReference type="ARBA" id="ARBA00022821"/>
    </source>
</evidence>
<dbReference type="InterPro" id="IPR002182">
    <property type="entry name" value="NB-ARC"/>
</dbReference>
<keyword evidence="6" id="KW-0611">Plant defense</keyword>
<keyword evidence="7" id="KW-0520">NAD</keyword>
<accession>A0ABD2TFR9</accession>
<dbReference type="Pfam" id="PF01582">
    <property type="entry name" value="TIR"/>
    <property type="match status" value="1"/>
</dbReference>
<dbReference type="SUPFAM" id="SSF46785">
    <property type="entry name" value="Winged helix' DNA-binding domain"/>
    <property type="match status" value="1"/>
</dbReference>
<dbReference type="PROSITE" id="PS51450">
    <property type="entry name" value="LRR"/>
    <property type="match status" value="4"/>
</dbReference>
<dbReference type="PANTHER" id="PTHR11017:SF464">
    <property type="entry name" value="ADP-RIBOSYL CYCLASE_CYCLIC ADP-RIBOSE HYDROLASE"/>
    <property type="match status" value="1"/>
</dbReference>
<keyword evidence="9" id="KW-0472">Membrane</keyword>
<evidence type="ECO:0000256" key="1">
    <source>
        <dbReference type="ARBA" id="ARBA00004170"/>
    </source>
</evidence>
<dbReference type="InterPro" id="IPR003591">
    <property type="entry name" value="Leu-rich_rpt_typical-subtyp"/>
</dbReference>
<evidence type="ECO:0000256" key="9">
    <source>
        <dbReference type="ARBA" id="ARBA00023136"/>
    </source>
</evidence>
<feature type="domain" description="TIR" evidence="11">
    <location>
        <begin position="69"/>
        <end position="239"/>
    </location>
</feature>
<dbReference type="InterPro" id="IPR036390">
    <property type="entry name" value="WH_DNA-bd_sf"/>
</dbReference>
<keyword evidence="8" id="KW-0175">Coiled coil</keyword>
<dbReference type="InterPro" id="IPR006553">
    <property type="entry name" value="Leu-rich_rpt_Cys-con_subtyp"/>
</dbReference>
<dbReference type="InterPro" id="IPR055414">
    <property type="entry name" value="LRR_R13L4/SHOC2-like"/>
</dbReference>
<dbReference type="Gene3D" id="3.80.10.10">
    <property type="entry name" value="Ribonuclease Inhibitor"/>
    <property type="match status" value="5"/>
</dbReference>
<dbReference type="Gene3D" id="1.10.8.430">
    <property type="entry name" value="Helical domain of apoptotic protease-activating factors"/>
    <property type="match status" value="1"/>
</dbReference>
<dbReference type="SMART" id="SM00364">
    <property type="entry name" value="LRR_BAC"/>
    <property type="match status" value="6"/>
</dbReference>
<dbReference type="Pfam" id="PF00931">
    <property type="entry name" value="NB-ARC"/>
    <property type="match status" value="1"/>
</dbReference>
<dbReference type="SMART" id="SM00367">
    <property type="entry name" value="LRR_CC"/>
    <property type="match status" value="6"/>
</dbReference>
<keyword evidence="13" id="KW-1185">Reference proteome</keyword>
<comment type="caution">
    <text evidence="12">The sequence shown here is derived from an EMBL/GenBank/DDBJ whole genome shotgun (WGS) entry which is preliminary data.</text>
</comment>
<dbReference type="PANTHER" id="PTHR11017">
    <property type="entry name" value="LEUCINE-RICH REPEAT-CONTAINING PROTEIN"/>
    <property type="match status" value="1"/>
</dbReference>
<keyword evidence="5" id="KW-0378">Hydrolase</keyword>
<evidence type="ECO:0000256" key="5">
    <source>
        <dbReference type="ARBA" id="ARBA00022801"/>
    </source>
</evidence>
<evidence type="ECO:0000259" key="11">
    <source>
        <dbReference type="PROSITE" id="PS50104"/>
    </source>
</evidence>
<dbReference type="SUPFAM" id="SSF52200">
    <property type="entry name" value="Toll/Interleukin receptor TIR domain"/>
    <property type="match status" value="1"/>
</dbReference>
<dbReference type="InterPro" id="IPR001611">
    <property type="entry name" value="Leu-rich_rpt"/>
</dbReference>
<dbReference type="Pfam" id="PF23598">
    <property type="entry name" value="LRR_14"/>
    <property type="match status" value="1"/>
</dbReference>
<dbReference type="SMART" id="SM00369">
    <property type="entry name" value="LRR_TYP"/>
    <property type="match status" value="8"/>
</dbReference>